<protein>
    <recommendedName>
        <fullName evidence="4">Bacterial EndoU nuclease domain-containing protein</fullName>
    </recommendedName>
</protein>
<proteinExistence type="predicted"/>
<dbReference type="RefSeq" id="WP_085263034.1">
    <property type="nucleotide sequence ID" value="NZ_JACKVG010000012.1"/>
</dbReference>
<accession>A0A1X1YRW5</accession>
<feature type="compositionally biased region" description="Basic and acidic residues" evidence="1">
    <location>
        <begin position="1"/>
        <end position="22"/>
    </location>
</feature>
<evidence type="ECO:0000256" key="1">
    <source>
        <dbReference type="SAM" id="MobiDB-lite"/>
    </source>
</evidence>
<comment type="caution">
    <text evidence="2">The sequence shown here is derived from an EMBL/GenBank/DDBJ whole genome shotgun (WGS) entry which is preliminary data.</text>
</comment>
<name>A0A1X1YRW5_9MYCO</name>
<keyword evidence="3" id="KW-1185">Reference proteome</keyword>
<dbReference type="STRING" id="1108812.AWC16_02875"/>
<feature type="region of interest" description="Disordered" evidence="1">
    <location>
        <begin position="1"/>
        <end position="27"/>
    </location>
</feature>
<evidence type="ECO:0000313" key="3">
    <source>
        <dbReference type="Proteomes" id="UP000193866"/>
    </source>
</evidence>
<evidence type="ECO:0000313" key="2">
    <source>
        <dbReference type="EMBL" id="ORW13731.1"/>
    </source>
</evidence>
<dbReference type="AlphaFoldDB" id="A0A1X1YRW5"/>
<dbReference type="EMBL" id="LQPG01000007">
    <property type="protein sequence ID" value="ORW13731.1"/>
    <property type="molecule type" value="Genomic_DNA"/>
</dbReference>
<evidence type="ECO:0008006" key="4">
    <source>
        <dbReference type="Google" id="ProtNLM"/>
    </source>
</evidence>
<reference evidence="2 3" key="1">
    <citation type="submission" date="2016-01" db="EMBL/GenBank/DDBJ databases">
        <title>The new phylogeny of the genus Mycobacterium.</title>
        <authorList>
            <person name="Tarcisio F."/>
            <person name="Conor M."/>
            <person name="Antonella G."/>
            <person name="Elisabetta G."/>
            <person name="Giulia F.S."/>
            <person name="Sara T."/>
            <person name="Anna F."/>
            <person name="Clotilde B."/>
            <person name="Roberto B."/>
            <person name="Veronica D.S."/>
            <person name="Fabio R."/>
            <person name="Monica P."/>
            <person name="Olivier J."/>
            <person name="Enrico T."/>
            <person name="Nicola S."/>
        </authorList>
    </citation>
    <scope>NUCLEOTIDE SEQUENCE [LARGE SCALE GENOMIC DNA]</scope>
    <source>
        <strain evidence="2 3">DSM 45394</strain>
    </source>
</reference>
<dbReference type="Proteomes" id="UP000193866">
    <property type="component" value="Unassembled WGS sequence"/>
</dbReference>
<sequence>MDDDARIPEATRRHILDGDRSGGGHRFTSLEPNKSLFPESWDDDLIIAAIIRTLDGPYTTSDDHEHLRDPNIRNLYGYVDGVRVVVGTARDGSVITAHPIDGVGVMRTGKEDPTRRKNVPLGAVRHVPLPHGLGHPG</sequence>
<gene>
    <name evidence="2" type="ORF">AWC16_02875</name>
</gene>
<organism evidence="2 3">
    <name type="scientific">Mycolicibacter longobardus</name>
    <dbReference type="NCBI Taxonomy" id="1108812"/>
    <lineage>
        <taxon>Bacteria</taxon>
        <taxon>Bacillati</taxon>
        <taxon>Actinomycetota</taxon>
        <taxon>Actinomycetes</taxon>
        <taxon>Mycobacteriales</taxon>
        <taxon>Mycobacteriaceae</taxon>
        <taxon>Mycolicibacter</taxon>
    </lineage>
</organism>
<dbReference type="OrthoDB" id="3194844at2"/>